<dbReference type="CDD" id="cd13608">
    <property type="entry name" value="PBP2_OpuCC_like"/>
    <property type="match status" value="1"/>
</dbReference>
<dbReference type="InterPro" id="IPR007210">
    <property type="entry name" value="ABC_Gly_betaine_transp_sub-bd"/>
</dbReference>
<dbReference type="GO" id="GO:0022857">
    <property type="term" value="F:transmembrane transporter activity"/>
    <property type="evidence" value="ECO:0007669"/>
    <property type="project" value="InterPro"/>
</dbReference>
<evidence type="ECO:0000256" key="1">
    <source>
        <dbReference type="SAM" id="SignalP"/>
    </source>
</evidence>
<evidence type="ECO:0000259" key="2">
    <source>
        <dbReference type="Pfam" id="PF04069"/>
    </source>
</evidence>
<reference evidence="3 4" key="1">
    <citation type="journal article" date="2014" name="Int. J. Syst. Evol. Microbiol.">
        <title>Jeotgalibaca dankookensis gen. nov., sp. nov., a member of the family Carnobacteriaceae, isolated from seujeot (Korean traditional food).</title>
        <authorList>
            <person name="Lee D.G."/>
            <person name="Trujillo M.E."/>
            <person name="Kang H."/>
            <person name="Ahn T.Y."/>
        </authorList>
    </citation>
    <scope>NUCLEOTIDE SEQUENCE [LARGE SCALE GENOMIC DNA]</scope>
    <source>
        <strain evidence="3 4">EX-07</strain>
    </source>
</reference>
<protein>
    <submittedName>
        <fullName evidence="3">Carnitine transport binding protein OpuCC</fullName>
    </submittedName>
</protein>
<dbReference type="AlphaFoldDB" id="A0A1S6IRG5"/>
<dbReference type="GO" id="GO:0043190">
    <property type="term" value="C:ATP-binding cassette (ABC) transporter complex"/>
    <property type="evidence" value="ECO:0007669"/>
    <property type="project" value="InterPro"/>
</dbReference>
<dbReference type="SUPFAM" id="SSF53850">
    <property type="entry name" value="Periplasmic binding protein-like II"/>
    <property type="match status" value="1"/>
</dbReference>
<dbReference type="STRING" id="708126.BW727_101787"/>
<dbReference type="RefSeq" id="WP_062470024.1">
    <property type="nucleotide sequence ID" value="NZ_BBYN01000017.1"/>
</dbReference>
<accession>A0A1S6IRG5</accession>
<keyword evidence="4" id="KW-1185">Reference proteome</keyword>
<dbReference type="KEGG" id="jda:BW727_101787"/>
<name>A0A1S6IRG5_9LACT</name>
<gene>
    <name evidence="3" type="primary">opuCC</name>
    <name evidence="3" type="ORF">BW727_101787</name>
</gene>
<dbReference type="Pfam" id="PF04069">
    <property type="entry name" value="OpuAC"/>
    <property type="match status" value="1"/>
</dbReference>
<feature type="signal peptide" evidence="1">
    <location>
        <begin position="1"/>
        <end position="26"/>
    </location>
</feature>
<dbReference type="Proteomes" id="UP000188993">
    <property type="component" value="Chromosome"/>
</dbReference>
<feature type="domain" description="ABC-type glycine betaine transport system substrate-binding" evidence="2">
    <location>
        <begin position="50"/>
        <end position="298"/>
    </location>
</feature>
<sequence>MKRLKKWLLLPITMLLLSACSLPGLGATYSEDGIIITGGTTTEMQLMAFLVEGMVQHYLPDAPVGMVNNLGSSTLNHQALMNGNANISGVRYTGTDLTGALDRDPITDPELALQTVVEGFDKEFDQIWFPSYGFANSYAFLVTQEFSETNGVTSISDLADIASDLRAGVDTSWMEREGDGYDAFKEIYGFDFNRVYPMQIGLVYDALQANEMDVALGYSTDGRIASYDLVVLEDDLNLFPPYDASPVASKDILERFPELETILLKLEGVLTDTRMQELNYEVDNNLVEPQTVAYQFLEDHNYFEDKNVTPLKERE</sequence>
<dbReference type="Gene3D" id="3.40.190.120">
    <property type="entry name" value="Osmoprotection protein (prox), domain 2"/>
    <property type="match status" value="1"/>
</dbReference>
<proteinExistence type="predicted"/>
<evidence type="ECO:0000313" key="3">
    <source>
        <dbReference type="EMBL" id="AQS54141.1"/>
    </source>
</evidence>
<dbReference type="PROSITE" id="PS51257">
    <property type="entry name" value="PROKAR_LIPOPROTEIN"/>
    <property type="match status" value="1"/>
</dbReference>
<dbReference type="EMBL" id="CP019728">
    <property type="protein sequence ID" value="AQS54141.1"/>
    <property type="molecule type" value="Genomic_DNA"/>
</dbReference>
<dbReference type="Gene3D" id="3.40.190.10">
    <property type="entry name" value="Periplasmic binding protein-like II"/>
    <property type="match status" value="1"/>
</dbReference>
<organism evidence="3 4">
    <name type="scientific">Jeotgalibaca dankookensis</name>
    <dbReference type="NCBI Taxonomy" id="708126"/>
    <lineage>
        <taxon>Bacteria</taxon>
        <taxon>Bacillati</taxon>
        <taxon>Bacillota</taxon>
        <taxon>Bacilli</taxon>
        <taxon>Lactobacillales</taxon>
        <taxon>Carnobacteriaceae</taxon>
        <taxon>Jeotgalibaca</taxon>
    </lineage>
</organism>
<dbReference type="OrthoDB" id="9801163at2"/>
<feature type="chain" id="PRO_5038697390" evidence="1">
    <location>
        <begin position="27"/>
        <end position="315"/>
    </location>
</feature>
<evidence type="ECO:0000313" key="4">
    <source>
        <dbReference type="Proteomes" id="UP000188993"/>
    </source>
</evidence>
<keyword evidence="1" id="KW-0732">Signal</keyword>